<evidence type="ECO:0000313" key="5">
    <source>
        <dbReference type="EMBL" id="KAG2220076.1"/>
    </source>
</evidence>
<evidence type="ECO:0000256" key="3">
    <source>
        <dbReference type="SAM" id="MobiDB-lite"/>
    </source>
</evidence>
<comment type="caution">
    <text evidence="5">The sequence shown here is derived from an EMBL/GenBank/DDBJ whole genome shotgun (WGS) entry which is preliminary data.</text>
</comment>
<dbReference type="GO" id="GO:0003729">
    <property type="term" value="F:mRNA binding"/>
    <property type="evidence" value="ECO:0007669"/>
    <property type="project" value="TreeGrafter"/>
</dbReference>
<protein>
    <recommendedName>
        <fullName evidence="4">RRM domain-containing protein</fullName>
    </recommendedName>
</protein>
<dbReference type="PROSITE" id="PS50102">
    <property type="entry name" value="RRM"/>
    <property type="match status" value="1"/>
</dbReference>
<name>A0A8H7RZN6_9FUNG</name>
<feature type="compositionally biased region" description="Low complexity" evidence="3">
    <location>
        <begin position="31"/>
        <end position="71"/>
    </location>
</feature>
<feature type="domain" description="RRM" evidence="4">
    <location>
        <begin position="219"/>
        <end position="296"/>
    </location>
</feature>
<dbReference type="InterPro" id="IPR035979">
    <property type="entry name" value="RBD_domain_sf"/>
</dbReference>
<feature type="compositionally biased region" description="Low complexity" evidence="3">
    <location>
        <begin position="178"/>
        <end position="192"/>
    </location>
</feature>
<dbReference type="SMART" id="SM00360">
    <property type="entry name" value="RRM"/>
    <property type="match status" value="1"/>
</dbReference>
<sequence>MGSSAMDLDSSLDDIIKNKKQHKPQHKKQHNTQTHRSSPSTSSRRQQSQNQRYNSSASSSSRRLTSTFNRSINKNDNYNRRRPATQQARSLITTKHGIQSKSKVVGNSSILQRTSLTSTPRGGFVTKKSISTASLPNRIKSAADPSKIVITKSVSRGRNDEASASSNRSTRPTGFFAGNNNNTSNVNSSNSIGNTNFNIRGLSGGINSGMSIRGESGPSIVVISNLDPGANAEDVKTACQQFGQVVRCDVLVDHSGRSFGEAEIEFGNKASALDCISKLDNEVADGRILRAVLRTRPPTSSLQPMAPPQHSASVSPANFASQTLRSVIAPTRSGYTSAASGKMYSDQILSTQPPQQQQQQQFFQTTRRY</sequence>
<feature type="region of interest" description="Disordered" evidence="3">
    <location>
        <begin position="348"/>
        <end position="369"/>
    </location>
</feature>
<dbReference type="InterPro" id="IPR051229">
    <property type="entry name" value="ALYREF_mRNA_export"/>
</dbReference>
<feature type="compositionally biased region" description="Low complexity" evidence="3">
    <location>
        <begin position="352"/>
        <end position="369"/>
    </location>
</feature>
<evidence type="ECO:0000256" key="2">
    <source>
        <dbReference type="PROSITE-ProRule" id="PRU00176"/>
    </source>
</evidence>
<dbReference type="AlphaFoldDB" id="A0A8H7RZN6"/>
<proteinExistence type="predicted"/>
<accession>A0A8H7RZN6</accession>
<feature type="compositionally biased region" description="Basic residues" evidence="3">
    <location>
        <begin position="18"/>
        <end position="30"/>
    </location>
</feature>
<dbReference type="Proteomes" id="UP000646827">
    <property type="component" value="Unassembled WGS sequence"/>
</dbReference>
<keyword evidence="1 2" id="KW-0694">RNA-binding</keyword>
<evidence type="ECO:0000313" key="6">
    <source>
        <dbReference type="Proteomes" id="UP000646827"/>
    </source>
</evidence>
<reference evidence="5 6" key="1">
    <citation type="submission" date="2020-12" db="EMBL/GenBank/DDBJ databases">
        <title>Metabolic potential, ecology and presence of endohyphal bacteria is reflected in genomic diversity of Mucoromycotina.</title>
        <authorList>
            <person name="Muszewska A."/>
            <person name="Okrasinska A."/>
            <person name="Steczkiewicz K."/>
            <person name="Drgas O."/>
            <person name="Orlowska M."/>
            <person name="Perlinska-Lenart U."/>
            <person name="Aleksandrzak-Piekarczyk T."/>
            <person name="Szatraj K."/>
            <person name="Zielenkiewicz U."/>
            <person name="Pilsyk S."/>
            <person name="Malc E."/>
            <person name="Mieczkowski P."/>
            <person name="Kruszewska J.S."/>
            <person name="Biernat P."/>
            <person name="Pawlowska J."/>
        </authorList>
    </citation>
    <scope>NUCLEOTIDE SEQUENCE [LARGE SCALE GENOMIC DNA]</scope>
    <source>
        <strain evidence="5 6">CBS 142.35</strain>
    </source>
</reference>
<feature type="compositionally biased region" description="Polar residues" evidence="3">
    <location>
        <begin position="152"/>
        <end position="172"/>
    </location>
</feature>
<keyword evidence="6" id="KW-1185">Reference proteome</keyword>
<feature type="region of interest" description="Disordered" evidence="3">
    <location>
        <begin position="1"/>
        <end position="85"/>
    </location>
</feature>
<evidence type="ECO:0000256" key="1">
    <source>
        <dbReference type="ARBA" id="ARBA00022884"/>
    </source>
</evidence>
<dbReference type="PANTHER" id="PTHR19965:SF82">
    <property type="entry name" value="THO COMPLEX SUBUNIT 4"/>
    <property type="match status" value="1"/>
</dbReference>
<dbReference type="OrthoDB" id="6159137at2759"/>
<organism evidence="5 6">
    <name type="scientific">Circinella minor</name>
    <dbReference type="NCBI Taxonomy" id="1195481"/>
    <lineage>
        <taxon>Eukaryota</taxon>
        <taxon>Fungi</taxon>
        <taxon>Fungi incertae sedis</taxon>
        <taxon>Mucoromycota</taxon>
        <taxon>Mucoromycotina</taxon>
        <taxon>Mucoromycetes</taxon>
        <taxon>Mucorales</taxon>
        <taxon>Lichtheimiaceae</taxon>
        <taxon>Circinella</taxon>
    </lineage>
</organism>
<gene>
    <name evidence="5" type="ORF">INT45_007320</name>
</gene>
<dbReference type="GO" id="GO:0005634">
    <property type="term" value="C:nucleus"/>
    <property type="evidence" value="ECO:0007669"/>
    <property type="project" value="TreeGrafter"/>
</dbReference>
<evidence type="ECO:0000259" key="4">
    <source>
        <dbReference type="PROSITE" id="PS50102"/>
    </source>
</evidence>
<dbReference type="InterPro" id="IPR012677">
    <property type="entry name" value="Nucleotide-bd_a/b_plait_sf"/>
</dbReference>
<dbReference type="CDD" id="cd00590">
    <property type="entry name" value="RRM_SF"/>
    <property type="match status" value="1"/>
</dbReference>
<dbReference type="Pfam" id="PF00076">
    <property type="entry name" value="RRM_1"/>
    <property type="match status" value="1"/>
</dbReference>
<dbReference type="SUPFAM" id="SSF54928">
    <property type="entry name" value="RNA-binding domain, RBD"/>
    <property type="match status" value="1"/>
</dbReference>
<feature type="region of interest" description="Disordered" evidence="3">
    <location>
        <begin position="296"/>
        <end position="316"/>
    </location>
</feature>
<feature type="region of interest" description="Disordered" evidence="3">
    <location>
        <begin position="151"/>
        <end position="192"/>
    </location>
</feature>
<dbReference type="PANTHER" id="PTHR19965">
    <property type="entry name" value="RNA AND EXPORT FACTOR BINDING PROTEIN"/>
    <property type="match status" value="1"/>
</dbReference>
<dbReference type="EMBL" id="JAEPRB010000153">
    <property type="protein sequence ID" value="KAG2220076.1"/>
    <property type="molecule type" value="Genomic_DNA"/>
</dbReference>
<dbReference type="InterPro" id="IPR000504">
    <property type="entry name" value="RRM_dom"/>
</dbReference>
<dbReference type="Gene3D" id="3.30.70.330">
    <property type="match status" value="1"/>
</dbReference>